<evidence type="ECO:0000256" key="9">
    <source>
        <dbReference type="PROSITE-ProRule" id="PRU10141"/>
    </source>
</evidence>
<comment type="catalytic activity">
    <reaction evidence="7">
        <text>L-threonyl-[protein] + ATP = O-phospho-L-threonyl-[protein] + ADP + H(+)</text>
        <dbReference type="Rhea" id="RHEA:46608"/>
        <dbReference type="Rhea" id="RHEA-COMP:11060"/>
        <dbReference type="Rhea" id="RHEA-COMP:11605"/>
        <dbReference type="ChEBI" id="CHEBI:15378"/>
        <dbReference type="ChEBI" id="CHEBI:30013"/>
        <dbReference type="ChEBI" id="CHEBI:30616"/>
        <dbReference type="ChEBI" id="CHEBI:61977"/>
        <dbReference type="ChEBI" id="CHEBI:456216"/>
        <dbReference type="EC" id="2.7.11.1"/>
    </reaction>
</comment>
<dbReference type="GO" id="GO:0004674">
    <property type="term" value="F:protein serine/threonine kinase activity"/>
    <property type="evidence" value="ECO:0007669"/>
    <property type="project" value="UniProtKB-KW"/>
</dbReference>
<proteinExistence type="inferred from homology"/>
<evidence type="ECO:0000256" key="10">
    <source>
        <dbReference type="RuleBase" id="RU000304"/>
    </source>
</evidence>
<dbReference type="InterPro" id="IPR000719">
    <property type="entry name" value="Prot_kinase_dom"/>
</dbReference>
<keyword evidence="6 9" id="KW-0067">ATP-binding</keyword>
<dbReference type="Gene3D" id="1.10.510.10">
    <property type="entry name" value="Transferase(Phosphotransferase) domain 1"/>
    <property type="match status" value="1"/>
</dbReference>
<dbReference type="EC" id="2.7.11.1" evidence="1"/>
<evidence type="ECO:0000313" key="13">
    <source>
        <dbReference type="Proteomes" id="UP000703269"/>
    </source>
</evidence>
<dbReference type="PANTHER" id="PTHR47634:SF9">
    <property type="entry name" value="PROTEIN KINASE DOMAIN-CONTAINING PROTEIN-RELATED"/>
    <property type="match status" value="1"/>
</dbReference>
<dbReference type="PROSITE" id="PS50011">
    <property type="entry name" value="PROTEIN_KINASE_DOM"/>
    <property type="match status" value="1"/>
</dbReference>
<evidence type="ECO:0000256" key="8">
    <source>
        <dbReference type="ARBA" id="ARBA00048679"/>
    </source>
</evidence>
<dbReference type="GO" id="GO:0050684">
    <property type="term" value="P:regulation of mRNA processing"/>
    <property type="evidence" value="ECO:0007669"/>
    <property type="project" value="TreeGrafter"/>
</dbReference>
<dbReference type="InterPro" id="IPR011009">
    <property type="entry name" value="Kinase-like_dom_sf"/>
</dbReference>
<dbReference type="OrthoDB" id="5979581at2759"/>
<comment type="similarity">
    <text evidence="10">Belongs to the protein kinase superfamily.</text>
</comment>
<dbReference type="Proteomes" id="UP000703269">
    <property type="component" value="Unassembled WGS sequence"/>
</dbReference>
<keyword evidence="2 10" id="KW-0723">Serine/threonine-protein kinase</keyword>
<keyword evidence="13" id="KW-1185">Reference proteome</keyword>
<dbReference type="GO" id="GO:0000245">
    <property type="term" value="P:spliceosomal complex assembly"/>
    <property type="evidence" value="ECO:0007669"/>
    <property type="project" value="TreeGrafter"/>
</dbReference>
<dbReference type="PROSITE" id="PS00108">
    <property type="entry name" value="PROTEIN_KINASE_ST"/>
    <property type="match status" value="1"/>
</dbReference>
<comment type="catalytic activity">
    <reaction evidence="8">
        <text>L-seryl-[protein] + ATP = O-phospho-L-seryl-[protein] + ADP + H(+)</text>
        <dbReference type="Rhea" id="RHEA:17989"/>
        <dbReference type="Rhea" id="RHEA-COMP:9863"/>
        <dbReference type="Rhea" id="RHEA-COMP:11604"/>
        <dbReference type="ChEBI" id="CHEBI:15378"/>
        <dbReference type="ChEBI" id="CHEBI:29999"/>
        <dbReference type="ChEBI" id="CHEBI:30616"/>
        <dbReference type="ChEBI" id="CHEBI:83421"/>
        <dbReference type="ChEBI" id="CHEBI:456216"/>
        <dbReference type="EC" id="2.7.11.1"/>
    </reaction>
</comment>
<reference evidence="12 13" key="1">
    <citation type="submission" date="2021-08" db="EMBL/GenBank/DDBJ databases">
        <title>Draft Genome Sequence of Phanerochaete sordida strain YK-624.</title>
        <authorList>
            <person name="Mori T."/>
            <person name="Dohra H."/>
            <person name="Suzuki T."/>
            <person name="Kawagishi H."/>
            <person name="Hirai H."/>
        </authorList>
    </citation>
    <scope>NUCLEOTIDE SEQUENCE [LARGE SCALE GENOMIC DNA]</scope>
    <source>
        <strain evidence="12 13">YK-624</strain>
    </source>
</reference>
<dbReference type="InterPro" id="IPR017441">
    <property type="entry name" value="Protein_kinase_ATP_BS"/>
</dbReference>
<evidence type="ECO:0000256" key="4">
    <source>
        <dbReference type="ARBA" id="ARBA00022741"/>
    </source>
</evidence>
<gene>
    <name evidence="12" type="ORF">PsYK624_058110</name>
</gene>
<keyword evidence="5 12" id="KW-0418">Kinase</keyword>
<dbReference type="PANTHER" id="PTHR47634">
    <property type="entry name" value="PROTEIN KINASE DOMAIN-CONTAINING PROTEIN-RELATED"/>
    <property type="match status" value="1"/>
</dbReference>
<comment type="caution">
    <text evidence="12">The sequence shown here is derived from an EMBL/GenBank/DDBJ whole genome shotgun (WGS) entry which is preliminary data.</text>
</comment>
<keyword evidence="3" id="KW-0808">Transferase</keyword>
<evidence type="ECO:0000256" key="1">
    <source>
        <dbReference type="ARBA" id="ARBA00012513"/>
    </source>
</evidence>
<evidence type="ECO:0000256" key="6">
    <source>
        <dbReference type="ARBA" id="ARBA00022840"/>
    </source>
</evidence>
<evidence type="ECO:0000259" key="11">
    <source>
        <dbReference type="PROSITE" id="PS50011"/>
    </source>
</evidence>
<dbReference type="PROSITE" id="PS00107">
    <property type="entry name" value="PROTEIN_KINASE_ATP"/>
    <property type="match status" value="1"/>
</dbReference>
<evidence type="ECO:0000256" key="7">
    <source>
        <dbReference type="ARBA" id="ARBA00047899"/>
    </source>
</evidence>
<accession>A0A9P3G894</accession>
<organism evidence="12 13">
    <name type="scientific">Phanerochaete sordida</name>
    <dbReference type="NCBI Taxonomy" id="48140"/>
    <lineage>
        <taxon>Eukaryota</taxon>
        <taxon>Fungi</taxon>
        <taxon>Dikarya</taxon>
        <taxon>Basidiomycota</taxon>
        <taxon>Agaricomycotina</taxon>
        <taxon>Agaricomycetes</taxon>
        <taxon>Polyporales</taxon>
        <taxon>Phanerochaetaceae</taxon>
        <taxon>Phanerochaete</taxon>
    </lineage>
</organism>
<evidence type="ECO:0000256" key="5">
    <source>
        <dbReference type="ARBA" id="ARBA00022777"/>
    </source>
</evidence>
<feature type="binding site" evidence="9">
    <location>
        <position position="97"/>
    </location>
    <ligand>
        <name>ATP</name>
        <dbReference type="ChEBI" id="CHEBI:30616"/>
    </ligand>
</feature>
<dbReference type="InterPro" id="IPR051334">
    <property type="entry name" value="SRPK"/>
</dbReference>
<dbReference type="Pfam" id="PF00069">
    <property type="entry name" value="Pkinase"/>
    <property type="match status" value="2"/>
</dbReference>
<dbReference type="FunFam" id="1.10.510.10:FF:000275">
    <property type="entry name" value="SRSF protein kinase 2 isoform X3"/>
    <property type="match status" value="1"/>
</dbReference>
<dbReference type="SMART" id="SM00220">
    <property type="entry name" value="S_TKc"/>
    <property type="match status" value="1"/>
</dbReference>
<sequence length="420" mass="46566">MLKRSIGGLLCRQGTHSHSLPFRLNHASATSATSDLRPDWASYEEPIAKYEERPGFLPLVAGQKLGDYTILRKLGWGVYSTVWLAEREQDRTLAALKVMSTLGSKHLPELEFLQRMRSQSPAHPGSSHVAHLIDHFYCSQGAQDNLCLALEPLSESLHTFSKRWIGSRLPPGVVRRVVRQVVQAVDFLHTECNIIHTDIKPDNIMLAISSAELRAAIAAMDGTPVDRSVTQDGREVVRTPSSPIAYPIPPGDICADETWRGVQGKLSDLGVSCWADRTGGHFMEPIQSPALRAPEVCIGAGWGRPADIWSIGCLAYQLSMGRSLLPETIAEVSVPSIHAILFGEYPEDLLKSGKHSRMFYLEDGTLRYKENVRISVAEMVKRDSPADAELLIDFLNTVFVLDPAHRPTAKELLKHKWLSL</sequence>
<evidence type="ECO:0000313" key="12">
    <source>
        <dbReference type="EMBL" id="GJE89705.1"/>
    </source>
</evidence>
<dbReference type="Gene3D" id="3.30.200.20">
    <property type="entry name" value="Phosphorylase Kinase, domain 1"/>
    <property type="match status" value="1"/>
</dbReference>
<dbReference type="InterPro" id="IPR008271">
    <property type="entry name" value="Ser/Thr_kinase_AS"/>
</dbReference>
<feature type="domain" description="Protein kinase" evidence="11">
    <location>
        <begin position="68"/>
        <end position="418"/>
    </location>
</feature>
<dbReference type="SUPFAM" id="SSF56112">
    <property type="entry name" value="Protein kinase-like (PK-like)"/>
    <property type="match status" value="1"/>
</dbReference>
<dbReference type="GO" id="GO:0005524">
    <property type="term" value="F:ATP binding"/>
    <property type="evidence" value="ECO:0007669"/>
    <property type="project" value="UniProtKB-UniRule"/>
</dbReference>
<dbReference type="AlphaFoldDB" id="A0A9P3G894"/>
<evidence type="ECO:0000256" key="2">
    <source>
        <dbReference type="ARBA" id="ARBA00022527"/>
    </source>
</evidence>
<keyword evidence="4 9" id="KW-0547">Nucleotide-binding</keyword>
<name>A0A9P3G894_9APHY</name>
<dbReference type="EMBL" id="BPQB01000013">
    <property type="protein sequence ID" value="GJE89705.1"/>
    <property type="molecule type" value="Genomic_DNA"/>
</dbReference>
<dbReference type="GO" id="GO:0005634">
    <property type="term" value="C:nucleus"/>
    <property type="evidence" value="ECO:0007669"/>
    <property type="project" value="TreeGrafter"/>
</dbReference>
<evidence type="ECO:0000256" key="3">
    <source>
        <dbReference type="ARBA" id="ARBA00022679"/>
    </source>
</evidence>
<protein>
    <recommendedName>
        <fullName evidence="1">non-specific serine/threonine protein kinase</fullName>
        <ecNumber evidence="1">2.7.11.1</ecNumber>
    </recommendedName>
</protein>
<dbReference type="GO" id="GO:0005737">
    <property type="term" value="C:cytoplasm"/>
    <property type="evidence" value="ECO:0007669"/>
    <property type="project" value="TreeGrafter"/>
</dbReference>